<name>A0A9W9FNF7_9EURO</name>
<evidence type="ECO:0000256" key="1">
    <source>
        <dbReference type="SAM" id="MobiDB-lite"/>
    </source>
</evidence>
<gene>
    <name evidence="2" type="ORF">N7532_003674</name>
</gene>
<keyword evidence="3" id="KW-1185">Reference proteome</keyword>
<dbReference type="OrthoDB" id="4367615at2759"/>
<dbReference type="RefSeq" id="XP_056476525.1">
    <property type="nucleotide sequence ID" value="XM_056616168.1"/>
</dbReference>
<feature type="region of interest" description="Disordered" evidence="1">
    <location>
        <begin position="1"/>
        <end position="48"/>
    </location>
</feature>
<evidence type="ECO:0000313" key="3">
    <source>
        <dbReference type="Proteomes" id="UP001149074"/>
    </source>
</evidence>
<dbReference type="EMBL" id="JAPQKI010000004">
    <property type="protein sequence ID" value="KAJ5103145.1"/>
    <property type="molecule type" value="Genomic_DNA"/>
</dbReference>
<proteinExistence type="predicted"/>
<feature type="compositionally biased region" description="Low complexity" evidence="1">
    <location>
        <begin position="15"/>
        <end position="38"/>
    </location>
</feature>
<sequence>MPPVWLRKKKAGGQNSDSAANGHSASAANGHGPSASNGHDASHPDGKLFRANIFTGEIQWIDESEAGPNGHHAPRDDDDSDVSGYEDNDDDSLIYDSEEYEVDYAYVIDIAKSTAAVEAFHNADTTHRNIDLRLAPLRGRENFTAWFTGIEIILRQHQVWTVFNPSSAERIKRIPKGHPLRPEWERMVDIVVAVIFANVCERIRNTPCFCSAIMCRRPVFLLNHLFSHYSNFAPDSDDEEEDFDDEKVDDSDKN</sequence>
<feature type="compositionally biased region" description="Acidic residues" evidence="1">
    <location>
        <begin position="235"/>
        <end position="254"/>
    </location>
</feature>
<feature type="region of interest" description="Disordered" evidence="1">
    <location>
        <begin position="64"/>
        <end position="91"/>
    </location>
</feature>
<dbReference type="Proteomes" id="UP001149074">
    <property type="component" value="Unassembled WGS sequence"/>
</dbReference>
<feature type="compositionally biased region" description="Basic residues" evidence="1">
    <location>
        <begin position="1"/>
        <end position="11"/>
    </location>
</feature>
<dbReference type="AlphaFoldDB" id="A0A9W9FNF7"/>
<comment type="caution">
    <text evidence="2">The sequence shown here is derived from an EMBL/GenBank/DDBJ whole genome shotgun (WGS) entry which is preliminary data.</text>
</comment>
<feature type="region of interest" description="Disordered" evidence="1">
    <location>
        <begin position="234"/>
        <end position="254"/>
    </location>
</feature>
<dbReference type="GeneID" id="81355147"/>
<evidence type="ECO:0000313" key="2">
    <source>
        <dbReference type="EMBL" id="KAJ5103145.1"/>
    </source>
</evidence>
<accession>A0A9W9FNF7</accession>
<organism evidence="2 3">
    <name type="scientific">Penicillium argentinense</name>
    <dbReference type="NCBI Taxonomy" id="1131581"/>
    <lineage>
        <taxon>Eukaryota</taxon>
        <taxon>Fungi</taxon>
        <taxon>Dikarya</taxon>
        <taxon>Ascomycota</taxon>
        <taxon>Pezizomycotina</taxon>
        <taxon>Eurotiomycetes</taxon>
        <taxon>Eurotiomycetidae</taxon>
        <taxon>Eurotiales</taxon>
        <taxon>Aspergillaceae</taxon>
        <taxon>Penicillium</taxon>
    </lineage>
</organism>
<protein>
    <submittedName>
        <fullName evidence="2">Uncharacterized protein</fullName>
    </submittedName>
</protein>
<reference evidence="2" key="1">
    <citation type="submission" date="2022-11" db="EMBL/GenBank/DDBJ databases">
        <authorList>
            <person name="Petersen C."/>
        </authorList>
    </citation>
    <scope>NUCLEOTIDE SEQUENCE</scope>
    <source>
        <strain evidence="2">IBT 30761</strain>
    </source>
</reference>
<reference evidence="2" key="2">
    <citation type="journal article" date="2023" name="IMA Fungus">
        <title>Comparative genomic study of the Penicillium genus elucidates a diverse pangenome and 15 lateral gene transfer events.</title>
        <authorList>
            <person name="Petersen C."/>
            <person name="Sorensen T."/>
            <person name="Nielsen M.R."/>
            <person name="Sondergaard T.E."/>
            <person name="Sorensen J.L."/>
            <person name="Fitzpatrick D.A."/>
            <person name="Frisvad J.C."/>
            <person name="Nielsen K.L."/>
        </authorList>
    </citation>
    <scope>NUCLEOTIDE SEQUENCE</scope>
    <source>
        <strain evidence="2">IBT 30761</strain>
    </source>
</reference>
<feature type="compositionally biased region" description="Acidic residues" evidence="1">
    <location>
        <begin position="76"/>
        <end position="91"/>
    </location>
</feature>